<dbReference type="OrthoDB" id="282364at2"/>
<dbReference type="RefSeq" id="WP_145234276.1">
    <property type="nucleotide sequence ID" value="NZ_CP036273.1"/>
</dbReference>
<sequence>MPPRAPVPVLLAAALLAGGGGCKHIGPRTVVADRAAYNEAVAVSWKEQTLLNVVKLRYADTPFFLDVPQITSGYTLQGQAVATGAISPPTNPAATFAQQLGAGLNFQGAYQDRPTISYQPQTGSQFIRNITSPINPGSVLFLLQSGYPADLVFDLTVESINGVRNRSVSGGQLRPADPAFTQMTRAMRKAQISGHAGIRVEQDKDKKDAVSFFFRDENIDPELAAELTDVRRSLRLDPGRKDFRVTFGATAERPNEIAILSRSVLRILSELGTCVDVPVEHQAAGIAPAVGDPGGDRGTPRFHVRSSRTRPCDPFVAVCYEGYWFWVEKTDFESKRTLAYLLVLLALSDTGARESLPVITIQAN</sequence>
<reference evidence="1 2" key="1">
    <citation type="submission" date="2019-02" db="EMBL/GenBank/DDBJ databases">
        <title>Deep-cultivation of Planctomycetes and their phenomic and genomic characterization uncovers novel biology.</title>
        <authorList>
            <person name="Wiegand S."/>
            <person name="Jogler M."/>
            <person name="Boedeker C."/>
            <person name="Pinto D."/>
            <person name="Vollmers J."/>
            <person name="Rivas-Marin E."/>
            <person name="Kohn T."/>
            <person name="Peeters S.H."/>
            <person name="Heuer A."/>
            <person name="Rast P."/>
            <person name="Oberbeckmann S."/>
            <person name="Bunk B."/>
            <person name="Jeske O."/>
            <person name="Meyerdierks A."/>
            <person name="Storesund J.E."/>
            <person name="Kallscheuer N."/>
            <person name="Luecker S."/>
            <person name="Lage O.M."/>
            <person name="Pohl T."/>
            <person name="Merkel B.J."/>
            <person name="Hornburger P."/>
            <person name="Mueller R.-W."/>
            <person name="Bruemmer F."/>
            <person name="Labrenz M."/>
            <person name="Spormann A.M."/>
            <person name="Op den Camp H."/>
            <person name="Overmann J."/>
            <person name="Amann R."/>
            <person name="Jetten M.S.M."/>
            <person name="Mascher T."/>
            <person name="Medema M.H."/>
            <person name="Devos D.P."/>
            <person name="Kaster A.-K."/>
            <person name="Ovreas L."/>
            <person name="Rohde M."/>
            <person name="Galperin M.Y."/>
            <person name="Jogler C."/>
        </authorList>
    </citation>
    <scope>NUCLEOTIDE SEQUENCE [LARGE SCALE GENOMIC DNA]</scope>
    <source>
        <strain evidence="1 2">ETA_A1</strain>
    </source>
</reference>
<dbReference type="PROSITE" id="PS51257">
    <property type="entry name" value="PROKAR_LIPOPROTEIN"/>
    <property type="match status" value="1"/>
</dbReference>
<dbReference type="AlphaFoldDB" id="A0A517XML8"/>
<dbReference type="Proteomes" id="UP000319576">
    <property type="component" value="Chromosome"/>
</dbReference>
<organism evidence="1 2">
    <name type="scientific">Urbifossiella limnaea</name>
    <dbReference type="NCBI Taxonomy" id="2528023"/>
    <lineage>
        <taxon>Bacteria</taxon>
        <taxon>Pseudomonadati</taxon>
        <taxon>Planctomycetota</taxon>
        <taxon>Planctomycetia</taxon>
        <taxon>Gemmatales</taxon>
        <taxon>Gemmataceae</taxon>
        <taxon>Urbifossiella</taxon>
    </lineage>
</organism>
<gene>
    <name evidence="1" type="ORF">ETAA1_06660</name>
</gene>
<accession>A0A517XML8</accession>
<dbReference type="EMBL" id="CP036273">
    <property type="protein sequence ID" value="QDU18770.1"/>
    <property type="molecule type" value="Genomic_DNA"/>
</dbReference>
<evidence type="ECO:0000313" key="2">
    <source>
        <dbReference type="Proteomes" id="UP000319576"/>
    </source>
</evidence>
<dbReference type="KEGG" id="uli:ETAA1_06660"/>
<name>A0A517XML8_9BACT</name>
<evidence type="ECO:0000313" key="1">
    <source>
        <dbReference type="EMBL" id="QDU18770.1"/>
    </source>
</evidence>
<protein>
    <submittedName>
        <fullName evidence="1">Uncharacterized protein</fullName>
    </submittedName>
</protein>
<keyword evidence="2" id="KW-1185">Reference proteome</keyword>
<proteinExistence type="predicted"/>